<evidence type="ECO:0000313" key="1">
    <source>
        <dbReference type="EMBL" id="MFF4219714.1"/>
    </source>
</evidence>
<comment type="caution">
    <text evidence="1">The sequence shown here is derived from an EMBL/GenBank/DDBJ whole genome shotgun (WGS) entry which is preliminary data.</text>
</comment>
<dbReference type="Proteomes" id="UP001602123">
    <property type="component" value="Unassembled WGS sequence"/>
</dbReference>
<accession>A0ABW6U4I0</accession>
<dbReference type="RefSeq" id="WP_388631576.1">
    <property type="nucleotide sequence ID" value="NZ_JBIAUT010000011.1"/>
</dbReference>
<gene>
    <name evidence="1" type="ORF">ACFYZM_26070</name>
</gene>
<name>A0ABW6U4I0_9ACTN</name>
<reference evidence="1 2" key="1">
    <citation type="submission" date="2024-10" db="EMBL/GenBank/DDBJ databases">
        <title>The Natural Products Discovery Center: Release of the First 8490 Sequenced Strains for Exploring Actinobacteria Biosynthetic Diversity.</title>
        <authorList>
            <person name="Kalkreuter E."/>
            <person name="Kautsar S.A."/>
            <person name="Yang D."/>
            <person name="Bader C.D."/>
            <person name="Teijaro C.N."/>
            <person name="Fluegel L."/>
            <person name="Davis C.M."/>
            <person name="Simpson J.R."/>
            <person name="Lauterbach L."/>
            <person name="Steele A.D."/>
            <person name="Gui C."/>
            <person name="Meng S."/>
            <person name="Li G."/>
            <person name="Viehrig K."/>
            <person name="Ye F."/>
            <person name="Su P."/>
            <person name="Kiefer A.F."/>
            <person name="Nichols A."/>
            <person name="Cepeda A.J."/>
            <person name="Yan W."/>
            <person name="Fan B."/>
            <person name="Jiang Y."/>
            <person name="Adhikari A."/>
            <person name="Zheng C.-J."/>
            <person name="Schuster L."/>
            <person name="Cowan T.M."/>
            <person name="Smanski M.J."/>
            <person name="Chevrette M.G."/>
            <person name="De Carvalho L.P.S."/>
            <person name="Shen B."/>
        </authorList>
    </citation>
    <scope>NUCLEOTIDE SEQUENCE [LARGE SCALE GENOMIC DNA]</scope>
    <source>
        <strain evidence="1 2">NPDC001650</strain>
    </source>
</reference>
<proteinExistence type="predicted"/>
<dbReference type="EMBL" id="JBIAUT010000011">
    <property type="protein sequence ID" value="MFF4219714.1"/>
    <property type="molecule type" value="Genomic_DNA"/>
</dbReference>
<evidence type="ECO:0000313" key="2">
    <source>
        <dbReference type="Proteomes" id="UP001602123"/>
    </source>
</evidence>
<keyword evidence="2" id="KW-1185">Reference proteome</keyword>
<protein>
    <submittedName>
        <fullName evidence="1">Uncharacterized protein</fullName>
    </submittedName>
</protein>
<sequence>MEAIGADTFRRRYENDSSWRGLFLGGGGAQLTTKLYTDRVCHFAHHPDPDGLPRVCGRQARGVASADHLYVKSAGTWLHRRGEQARFDFARLNGAPIGSVVEAWWKHGCLRVHLDQAVAPVWGEGTEPVLGASVPVDRGTDP</sequence>
<organism evidence="1 2">
    <name type="scientific">Streptomyces nondiastaticus</name>
    <dbReference type="NCBI Taxonomy" id="3154512"/>
    <lineage>
        <taxon>Bacteria</taxon>
        <taxon>Bacillati</taxon>
        <taxon>Actinomycetota</taxon>
        <taxon>Actinomycetes</taxon>
        <taxon>Kitasatosporales</taxon>
        <taxon>Streptomycetaceae</taxon>
        <taxon>Streptomyces</taxon>
    </lineage>
</organism>